<organism evidence="1 2">
    <name type="scientific">Trichonephila clavata</name>
    <name type="common">Joro spider</name>
    <name type="synonym">Nephila clavata</name>
    <dbReference type="NCBI Taxonomy" id="2740835"/>
    <lineage>
        <taxon>Eukaryota</taxon>
        <taxon>Metazoa</taxon>
        <taxon>Ecdysozoa</taxon>
        <taxon>Arthropoda</taxon>
        <taxon>Chelicerata</taxon>
        <taxon>Arachnida</taxon>
        <taxon>Araneae</taxon>
        <taxon>Araneomorphae</taxon>
        <taxon>Entelegynae</taxon>
        <taxon>Araneoidea</taxon>
        <taxon>Nephilidae</taxon>
        <taxon>Trichonephila</taxon>
    </lineage>
</organism>
<keyword evidence="2" id="KW-1185">Reference proteome</keyword>
<dbReference type="OrthoDB" id="10359710at2759"/>
<gene>
    <name evidence="1" type="ORF">TNCT_615991</name>
</gene>
<name>A0A8X6KQ07_TRICU</name>
<proteinExistence type="predicted"/>
<dbReference type="Proteomes" id="UP000887116">
    <property type="component" value="Unassembled WGS sequence"/>
</dbReference>
<dbReference type="AlphaFoldDB" id="A0A8X6KQ07"/>
<reference evidence="1" key="1">
    <citation type="submission" date="2020-07" db="EMBL/GenBank/DDBJ databases">
        <title>Multicomponent nature underlies the extraordinary mechanical properties of spider dragline silk.</title>
        <authorList>
            <person name="Kono N."/>
            <person name="Nakamura H."/>
            <person name="Mori M."/>
            <person name="Yoshida Y."/>
            <person name="Ohtoshi R."/>
            <person name="Malay A.D."/>
            <person name="Moran D.A.P."/>
            <person name="Tomita M."/>
            <person name="Numata K."/>
            <person name="Arakawa K."/>
        </authorList>
    </citation>
    <scope>NUCLEOTIDE SEQUENCE</scope>
</reference>
<accession>A0A8X6KQ07</accession>
<evidence type="ECO:0000313" key="1">
    <source>
        <dbReference type="EMBL" id="GFQ78498.1"/>
    </source>
</evidence>
<comment type="caution">
    <text evidence="1">The sequence shown here is derived from an EMBL/GenBank/DDBJ whole genome shotgun (WGS) entry which is preliminary data.</text>
</comment>
<sequence>MPIKLLNTRKKAHHLFLIAHLRWDKTCLLVRPQIVVTRSLADIESFLIAHHVIPSPFYQPRKQEVSRQCMGGENEDEKKIIIRFLDRP</sequence>
<evidence type="ECO:0000313" key="2">
    <source>
        <dbReference type="Proteomes" id="UP000887116"/>
    </source>
</evidence>
<dbReference type="EMBL" id="BMAO01012027">
    <property type="protein sequence ID" value="GFQ78498.1"/>
    <property type="molecule type" value="Genomic_DNA"/>
</dbReference>
<protein>
    <submittedName>
        <fullName evidence="1">Uncharacterized protein</fullName>
    </submittedName>
</protein>